<name>A0AAV0Y3V9_9HEMI</name>
<gene>
    <name evidence="3" type="ORF">MEUPH1_LOCUS28246</name>
</gene>
<evidence type="ECO:0000313" key="3">
    <source>
        <dbReference type="EMBL" id="CAI6374643.1"/>
    </source>
</evidence>
<comment type="caution">
    <text evidence="3">The sequence shown here is derived from an EMBL/GenBank/DDBJ whole genome shotgun (WGS) entry which is preliminary data.</text>
</comment>
<dbReference type="AlphaFoldDB" id="A0AAV0Y3V9"/>
<sequence length="98" mass="11635">MRNCIIKQSDPTIGDYFICIRCKHFMLSTVTAEAHKKCTKRLFKTFEPKEQLYRCSSCGRYFDEMSPWYNHDKLHKVLGTYDPSKFVVKIDQNNFVVN</sequence>
<organism evidence="3 4">
    <name type="scientific">Macrosiphum euphorbiae</name>
    <name type="common">potato aphid</name>
    <dbReference type="NCBI Taxonomy" id="13131"/>
    <lineage>
        <taxon>Eukaryota</taxon>
        <taxon>Metazoa</taxon>
        <taxon>Ecdysozoa</taxon>
        <taxon>Arthropoda</taxon>
        <taxon>Hexapoda</taxon>
        <taxon>Insecta</taxon>
        <taxon>Pterygota</taxon>
        <taxon>Neoptera</taxon>
        <taxon>Paraneoptera</taxon>
        <taxon>Hemiptera</taxon>
        <taxon>Sternorrhyncha</taxon>
        <taxon>Aphidomorpha</taxon>
        <taxon>Aphidoidea</taxon>
        <taxon>Aphididae</taxon>
        <taxon>Macrosiphini</taxon>
        <taxon>Macrosiphum</taxon>
    </lineage>
</organism>
<evidence type="ECO:0000256" key="1">
    <source>
        <dbReference type="PROSITE-ProRule" id="PRU00042"/>
    </source>
</evidence>
<proteinExistence type="predicted"/>
<keyword evidence="1" id="KW-0863">Zinc-finger</keyword>
<dbReference type="EMBL" id="CARXXK010001238">
    <property type="protein sequence ID" value="CAI6374643.1"/>
    <property type="molecule type" value="Genomic_DNA"/>
</dbReference>
<dbReference type="PROSITE" id="PS50157">
    <property type="entry name" value="ZINC_FINGER_C2H2_2"/>
    <property type="match status" value="1"/>
</dbReference>
<evidence type="ECO:0000259" key="2">
    <source>
        <dbReference type="PROSITE" id="PS50157"/>
    </source>
</evidence>
<dbReference type="GO" id="GO:0008270">
    <property type="term" value="F:zinc ion binding"/>
    <property type="evidence" value="ECO:0007669"/>
    <property type="project" value="UniProtKB-KW"/>
</dbReference>
<dbReference type="PROSITE" id="PS00028">
    <property type="entry name" value="ZINC_FINGER_C2H2_1"/>
    <property type="match status" value="1"/>
</dbReference>
<dbReference type="InterPro" id="IPR013087">
    <property type="entry name" value="Znf_C2H2_type"/>
</dbReference>
<protein>
    <recommendedName>
        <fullName evidence="2">C2H2-type domain-containing protein</fullName>
    </recommendedName>
</protein>
<accession>A0AAV0Y3V9</accession>
<dbReference type="Proteomes" id="UP001160148">
    <property type="component" value="Unassembled WGS sequence"/>
</dbReference>
<reference evidence="3 4" key="1">
    <citation type="submission" date="2023-01" db="EMBL/GenBank/DDBJ databases">
        <authorList>
            <person name="Whitehead M."/>
        </authorList>
    </citation>
    <scope>NUCLEOTIDE SEQUENCE [LARGE SCALE GENOMIC DNA]</scope>
</reference>
<feature type="domain" description="C2H2-type" evidence="2">
    <location>
        <begin position="53"/>
        <end position="75"/>
    </location>
</feature>
<keyword evidence="4" id="KW-1185">Reference proteome</keyword>
<evidence type="ECO:0000313" key="4">
    <source>
        <dbReference type="Proteomes" id="UP001160148"/>
    </source>
</evidence>
<keyword evidence="1" id="KW-0862">Zinc</keyword>
<keyword evidence="1" id="KW-0479">Metal-binding</keyword>